<dbReference type="RefSeq" id="WP_406778384.1">
    <property type="nucleotide sequence ID" value="NZ_JBEWZG010000003.1"/>
</dbReference>
<keyword evidence="1" id="KW-0812">Transmembrane</keyword>
<evidence type="ECO:0000313" key="2">
    <source>
        <dbReference type="EMBL" id="MFL0206838.1"/>
    </source>
</evidence>
<sequence>MEVHHHSHHPKSWKEYVQEFLMLFFAVFLGFMSEYYLEYRAERHKEHDYLVGMKEDLKVDLTEISTRVSAIEGLKEKSLKLEKTLYKTFWTESDIDSIYLWSLKLTATIIKPNFTSNTVDQLKNAGGYRLIKNQEIVRKISEYEKWKETIRVQEESNMRNWGEIHEAQNRILHVTTLGTPKAINDIQLDRTELNRLKVLTGSEFITTDKKEFYQYANAIWVQRGYASYYQIMINIAQEKAKEIIQLLEEELAK</sequence>
<evidence type="ECO:0000313" key="3">
    <source>
        <dbReference type="Proteomes" id="UP001623559"/>
    </source>
</evidence>
<evidence type="ECO:0000256" key="1">
    <source>
        <dbReference type="SAM" id="Phobius"/>
    </source>
</evidence>
<keyword evidence="1" id="KW-1133">Transmembrane helix</keyword>
<keyword evidence="1" id="KW-0472">Membrane</keyword>
<accession>A0ABW8SYC3</accession>
<feature type="transmembrane region" description="Helical" evidence="1">
    <location>
        <begin position="20"/>
        <end position="37"/>
    </location>
</feature>
<organism evidence="2 3">
    <name type="scientific">Aquirufa novilacunae</name>
    <dbReference type="NCBI Taxonomy" id="3139305"/>
    <lineage>
        <taxon>Bacteria</taxon>
        <taxon>Pseudomonadati</taxon>
        <taxon>Bacteroidota</taxon>
        <taxon>Cytophagia</taxon>
        <taxon>Cytophagales</taxon>
        <taxon>Flectobacillaceae</taxon>
        <taxon>Aquirufa</taxon>
    </lineage>
</organism>
<name>A0ABW8SYC3_9BACT</name>
<reference evidence="2 3" key="1">
    <citation type="submission" date="2024-07" db="EMBL/GenBank/DDBJ databases">
        <authorList>
            <person name="Pitt A."/>
            <person name="Hahn M.W."/>
        </authorList>
    </citation>
    <scope>NUCLEOTIDE SEQUENCE [LARGE SCALE GENOMIC DNA]</scope>
    <source>
        <strain evidence="2 3">2-AUSEE-184A6</strain>
    </source>
</reference>
<dbReference type="EMBL" id="JBEWZG010000003">
    <property type="protein sequence ID" value="MFL0206838.1"/>
    <property type="molecule type" value="Genomic_DNA"/>
</dbReference>
<gene>
    <name evidence="2" type="ORF">V7S74_08795</name>
</gene>
<protein>
    <submittedName>
        <fullName evidence="2">Uncharacterized protein</fullName>
    </submittedName>
</protein>
<dbReference type="Proteomes" id="UP001623559">
    <property type="component" value="Unassembled WGS sequence"/>
</dbReference>
<proteinExistence type="predicted"/>
<comment type="caution">
    <text evidence="2">The sequence shown here is derived from an EMBL/GenBank/DDBJ whole genome shotgun (WGS) entry which is preliminary data.</text>
</comment>